<keyword evidence="3" id="KW-1185">Reference proteome</keyword>
<proteinExistence type="predicted"/>
<reference evidence="2 3" key="1">
    <citation type="submission" date="2016-10" db="EMBL/GenBank/DDBJ databases">
        <title>Genome sequence of Rothia aeria strain JCM11412.</title>
        <authorList>
            <person name="Nambu T."/>
        </authorList>
    </citation>
    <scope>NUCLEOTIDE SEQUENCE [LARGE SCALE GENOMIC DNA]</scope>
    <source>
        <strain evidence="2 3">JCM 11412</strain>
    </source>
</reference>
<accession>A0A2Z5QZV3</accession>
<dbReference type="Pfam" id="PF12728">
    <property type="entry name" value="HTH_17"/>
    <property type="match status" value="1"/>
</dbReference>
<gene>
    <name evidence="2" type="ORF">RA11412_1689</name>
</gene>
<dbReference type="KEGG" id="raj:RA11412_1689"/>
<dbReference type="AlphaFoldDB" id="A0A2Z5QZV3"/>
<dbReference type="InterPro" id="IPR009061">
    <property type="entry name" value="DNA-bd_dom_put_sf"/>
</dbReference>
<feature type="domain" description="Helix-turn-helix" evidence="1">
    <location>
        <begin position="72"/>
        <end position="122"/>
    </location>
</feature>
<dbReference type="Gene3D" id="1.10.1660.10">
    <property type="match status" value="1"/>
</dbReference>
<dbReference type="NCBIfam" id="TIGR01764">
    <property type="entry name" value="excise"/>
    <property type="match status" value="1"/>
</dbReference>
<evidence type="ECO:0000313" key="3">
    <source>
        <dbReference type="Proteomes" id="UP000250241"/>
    </source>
</evidence>
<evidence type="ECO:0000259" key="1">
    <source>
        <dbReference type="Pfam" id="PF12728"/>
    </source>
</evidence>
<dbReference type="SUPFAM" id="SSF46955">
    <property type="entry name" value="Putative DNA-binding domain"/>
    <property type="match status" value="1"/>
</dbReference>
<dbReference type="InterPro" id="IPR041657">
    <property type="entry name" value="HTH_17"/>
</dbReference>
<evidence type="ECO:0000313" key="2">
    <source>
        <dbReference type="EMBL" id="BAV87988.1"/>
    </source>
</evidence>
<organism evidence="2 3">
    <name type="scientific">Rothia aeria</name>
    <dbReference type="NCBI Taxonomy" id="172042"/>
    <lineage>
        <taxon>Bacteria</taxon>
        <taxon>Bacillati</taxon>
        <taxon>Actinomycetota</taxon>
        <taxon>Actinomycetes</taxon>
        <taxon>Micrococcales</taxon>
        <taxon>Micrococcaceae</taxon>
        <taxon>Rothia</taxon>
    </lineage>
</organism>
<dbReference type="GeneID" id="93860884"/>
<dbReference type="RefSeq" id="WP_128087736.1">
    <property type="nucleotide sequence ID" value="NZ_CBDEQU010000063.1"/>
</dbReference>
<sequence>MSVQHTQVFAAEPLIEQAPDLTEEFVQSLTVQGTLPNGQTVQAPEKVTDFIRAQLTALLNHQNIAVNFTPDVLTTSEAAELLGLSRPTLAKWADEGRLPSHKAGTHRRFKREDVLVFREQQRAQKRAALHDLLKFQIAHPEIDDE</sequence>
<name>A0A2Z5QZV3_9MICC</name>
<dbReference type="GO" id="GO:0003677">
    <property type="term" value="F:DNA binding"/>
    <property type="evidence" value="ECO:0007669"/>
    <property type="project" value="InterPro"/>
</dbReference>
<protein>
    <submittedName>
        <fullName evidence="2">Possible excisionase</fullName>
    </submittedName>
</protein>
<dbReference type="CDD" id="cd04762">
    <property type="entry name" value="HTH_MerR-trunc"/>
    <property type="match status" value="1"/>
</dbReference>
<dbReference type="InterPro" id="IPR010093">
    <property type="entry name" value="SinI_DNA-bd"/>
</dbReference>
<dbReference type="Proteomes" id="UP000250241">
    <property type="component" value="Chromosome"/>
</dbReference>
<dbReference type="EMBL" id="AP017895">
    <property type="protein sequence ID" value="BAV87988.1"/>
    <property type="molecule type" value="Genomic_DNA"/>
</dbReference>